<organism evidence="1 2">
    <name type="scientific">Coilia grayii</name>
    <name type="common">Gray's grenadier anchovy</name>
    <dbReference type="NCBI Taxonomy" id="363190"/>
    <lineage>
        <taxon>Eukaryota</taxon>
        <taxon>Metazoa</taxon>
        <taxon>Chordata</taxon>
        <taxon>Craniata</taxon>
        <taxon>Vertebrata</taxon>
        <taxon>Euteleostomi</taxon>
        <taxon>Actinopterygii</taxon>
        <taxon>Neopterygii</taxon>
        <taxon>Teleostei</taxon>
        <taxon>Clupei</taxon>
        <taxon>Clupeiformes</taxon>
        <taxon>Clupeoidei</taxon>
        <taxon>Engraulidae</taxon>
        <taxon>Coilinae</taxon>
        <taxon>Coilia</taxon>
    </lineage>
</organism>
<comment type="caution">
    <text evidence="1">The sequence shown here is derived from an EMBL/GenBank/DDBJ whole genome shotgun (WGS) entry which is preliminary data.</text>
</comment>
<dbReference type="PANTHER" id="PTHR12286">
    <property type="entry name" value="SACCHAROPINE DEHYDROGENASE-LIKE OXIDOREDUCTASE"/>
    <property type="match status" value="1"/>
</dbReference>
<sequence length="351" mass="38768">MWGSQNPLPSCVNRPSLCSTVWDQFYGEPVVKACIENGAHCIDICGEPQFLEGVELVLDRKARESGVYVIGSCGFDSIPADMGILYTRQQFKGTLTAVESFLTANTGPEGVCVHDATWQSAIFGFADAAKLHFLRKQFNHKSLPVVGAKLKRRGSLFYCKGIGQYAVPFMGSDPSVVRRTQRHLYEEHQQPPVQYCAYAGVGGLCSALKLLFSGLFFWLLVKCSLGRRLLITFPEFFSWGMFTKAGPTQKQMEGTSFCMTLYGEGYTKGHDPSQGKPNMRITTEIRGPEPGYVATPIIMVQAAMTFLNEPHSLPERGGVFTPGAAFARTSLIQRLHRHGLNFTIRDQQGAS</sequence>
<keyword evidence="2" id="KW-1185">Reference proteome</keyword>
<evidence type="ECO:0008006" key="3">
    <source>
        <dbReference type="Google" id="ProtNLM"/>
    </source>
</evidence>
<reference evidence="1 2" key="1">
    <citation type="submission" date="2024-09" db="EMBL/GenBank/DDBJ databases">
        <title>A chromosome-level genome assembly of Gray's grenadier anchovy, Coilia grayii.</title>
        <authorList>
            <person name="Fu Z."/>
        </authorList>
    </citation>
    <scope>NUCLEOTIDE SEQUENCE [LARGE SCALE GENOMIC DNA]</scope>
    <source>
        <strain evidence="1">G4</strain>
        <tissue evidence="1">Muscle</tissue>
    </source>
</reference>
<dbReference type="EMBL" id="JBHFQA010000019">
    <property type="protein sequence ID" value="KAL2082559.1"/>
    <property type="molecule type" value="Genomic_DNA"/>
</dbReference>
<gene>
    <name evidence="1" type="ORF">ACEWY4_022377</name>
</gene>
<accession>A0ABD1J650</accession>
<evidence type="ECO:0000313" key="2">
    <source>
        <dbReference type="Proteomes" id="UP001591681"/>
    </source>
</evidence>
<proteinExistence type="predicted"/>
<dbReference type="Proteomes" id="UP001591681">
    <property type="component" value="Unassembled WGS sequence"/>
</dbReference>
<name>A0ABD1J650_9TELE</name>
<protein>
    <recommendedName>
        <fullName evidence="3">Saccharopine dehydrogenase</fullName>
    </recommendedName>
</protein>
<dbReference type="Gene3D" id="3.40.50.720">
    <property type="entry name" value="NAD(P)-binding Rossmann-like Domain"/>
    <property type="match status" value="1"/>
</dbReference>
<dbReference type="InterPro" id="IPR051276">
    <property type="entry name" value="Saccharopine_DH-like_oxidrdct"/>
</dbReference>
<evidence type="ECO:0000313" key="1">
    <source>
        <dbReference type="EMBL" id="KAL2082559.1"/>
    </source>
</evidence>
<dbReference type="AlphaFoldDB" id="A0ABD1J650"/>
<dbReference type="PANTHER" id="PTHR12286:SF5">
    <property type="entry name" value="SACCHAROPINE DEHYDROGENASE-LIKE OXIDOREDUCTASE"/>
    <property type="match status" value="1"/>
</dbReference>